<evidence type="ECO:0000256" key="1">
    <source>
        <dbReference type="SAM" id="SignalP"/>
    </source>
</evidence>
<reference evidence="4 5" key="1">
    <citation type="journal article" date="2016" name="Mol. Biol. Evol.">
        <title>Comparative Genomics of Early-Diverging Mushroom-Forming Fungi Provides Insights into the Origins of Lignocellulose Decay Capabilities.</title>
        <authorList>
            <person name="Nagy L.G."/>
            <person name="Riley R."/>
            <person name="Tritt A."/>
            <person name="Adam C."/>
            <person name="Daum C."/>
            <person name="Floudas D."/>
            <person name="Sun H."/>
            <person name="Yadav J.S."/>
            <person name="Pangilinan J."/>
            <person name="Larsson K.H."/>
            <person name="Matsuura K."/>
            <person name="Barry K."/>
            <person name="Labutti K."/>
            <person name="Kuo R."/>
            <person name="Ohm R.A."/>
            <person name="Bhattacharya S.S."/>
            <person name="Shirouzu T."/>
            <person name="Yoshinaga Y."/>
            <person name="Martin F.M."/>
            <person name="Grigoriev I.V."/>
            <person name="Hibbett D.S."/>
        </authorList>
    </citation>
    <scope>NUCLEOTIDE SEQUENCE [LARGE SCALE GENOMIC DNA]</scope>
    <source>
        <strain evidence="4 5">HHB12733</strain>
    </source>
</reference>
<evidence type="ECO:0000259" key="2">
    <source>
        <dbReference type="Pfam" id="PF24137"/>
    </source>
</evidence>
<dbReference type="Pfam" id="PF25581">
    <property type="entry name" value="AsqO_C"/>
    <property type="match status" value="1"/>
</dbReference>
<feature type="domain" description="Diels-Alderase N-terminal" evidence="2">
    <location>
        <begin position="49"/>
        <end position="214"/>
    </location>
</feature>
<dbReference type="STRING" id="1353952.A0A165C7Z1"/>
<feature type="chain" id="PRO_5007855926" description="AttH domain-containing protein" evidence="1">
    <location>
        <begin position="17"/>
        <end position="350"/>
    </location>
</feature>
<name>A0A165C7Z1_9BASI</name>
<evidence type="ECO:0008006" key="6">
    <source>
        <dbReference type="Google" id="ProtNLM"/>
    </source>
</evidence>
<dbReference type="AlphaFoldDB" id="A0A165C7Z1"/>
<gene>
    <name evidence="4" type="ORF">CALCODRAFT_525901</name>
</gene>
<keyword evidence="1" id="KW-0732">Signal</keyword>
<evidence type="ECO:0000313" key="5">
    <source>
        <dbReference type="Proteomes" id="UP000076842"/>
    </source>
</evidence>
<keyword evidence="5" id="KW-1185">Reference proteome</keyword>
<accession>A0A165C7Z1</accession>
<dbReference type="EMBL" id="KV424182">
    <property type="protein sequence ID" value="KZT50378.1"/>
    <property type="molecule type" value="Genomic_DNA"/>
</dbReference>
<protein>
    <recommendedName>
        <fullName evidence="6">AttH domain-containing protein</fullName>
    </recommendedName>
</protein>
<dbReference type="Proteomes" id="UP000076842">
    <property type="component" value="Unassembled WGS sequence"/>
</dbReference>
<proteinExistence type="predicted"/>
<evidence type="ECO:0000259" key="3">
    <source>
        <dbReference type="Pfam" id="PF25581"/>
    </source>
</evidence>
<dbReference type="InParanoid" id="A0A165C7Z1"/>
<feature type="domain" description="AsqO/PenF-like C-terminal" evidence="3">
    <location>
        <begin position="221"/>
        <end position="348"/>
    </location>
</feature>
<dbReference type="Pfam" id="PF24137">
    <property type="entry name" value="DA_N"/>
    <property type="match status" value="1"/>
</dbReference>
<dbReference type="OrthoDB" id="5344254at2759"/>
<organism evidence="4 5">
    <name type="scientific">Calocera cornea HHB12733</name>
    <dbReference type="NCBI Taxonomy" id="1353952"/>
    <lineage>
        <taxon>Eukaryota</taxon>
        <taxon>Fungi</taxon>
        <taxon>Dikarya</taxon>
        <taxon>Basidiomycota</taxon>
        <taxon>Agaricomycotina</taxon>
        <taxon>Dacrymycetes</taxon>
        <taxon>Dacrymycetales</taxon>
        <taxon>Dacrymycetaceae</taxon>
        <taxon>Calocera</taxon>
    </lineage>
</organism>
<sequence length="350" mass="37632">MAALLGLFGFVVSALAQTIIFPPYAQSGTPTIEWTLGLGSFDGPKMNFFNTNSAQWWYYDVVSLDLTQSIVITFLGNAPGATSTPATEVPFNFIEVNLQLPDGSLAAALVPSEAIIMTTNGDGSSAVFNQSGYSWTGTPDVSVYTINITDPVNDLYGSIVFETVRREHILGGTLLVVEHLGWANAIPDSVATVTLTYQGQAISYQGRGYHDSNWGDQSFADDLGSWYWGHATFGPWSLVWWDMMDINGNEHQLGYAAYNGIIISNTCAGISVRPTGPNSAYPPVAGLMPDGFYIQYDLGLLNGNLVVNVTNTQSVVDYPGLYTRWVGSVVGGVTGETTYTGVALYEEMGG</sequence>
<dbReference type="InterPro" id="IPR056402">
    <property type="entry name" value="DA_N"/>
</dbReference>
<evidence type="ECO:0000313" key="4">
    <source>
        <dbReference type="EMBL" id="KZT50378.1"/>
    </source>
</evidence>
<dbReference type="SUPFAM" id="SSF159245">
    <property type="entry name" value="AttH-like"/>
    <property type="match status" value="1"/>
</dbReference>
<dbReference type="InterPro" id="IPR057722">
    <property type="entry name" value="AsqO/PenF-like_C"/>
</dbReference>
<feature type="signal peptide" evidence="1">
    <location>
        <begin position="1"/>
        <end position="16"/>
    </location>
</feature>